<proteinExistence type="predicted"/>
<keyword evidence="3" id="KW-1185">Reference proteome</keyword>
<feature type="region of interest" description="Disordered" evidence="1">
    <location>
        <begin position="42"/>
        <end position="61"/>
    </location>
</feature>
<protein>
    <submittedName>
        <fullName evidence="2">Uncharacterized protein</fullName>
    </submittedName>
</protein>
<accession>A0A8J3H7Y3</accession>
<gene>
    <name evidence="2" type="ORF">GCM10010961_33580</name>
</gene>
<comment type="caution">
    <text evidence="2">The sequence shown here is derived from an EMBL/GenBank/DDBJ whole genome shotgun (WGS) entry which is preliminary data.</text>
</comment>
<organism evidence="2 3">
    <name type="scientific">Pseudodonghicola xiamenensis</name>
    <dbReference type="NCBI Taxonomy" id="337702"/>
    <lineage>
        <taxon>Bacteria</taxon>
        <taxon>Pseudomonadati</taxon>
        <taxon>Pseudomonadota</taxon>
        <taxon>Alphaproteobacteria</taxon>
        <taxon>Rhodobacterales</taxon>
        <taxon>Paracoccaceae</taxon>
        <taxon>Pseudodonghicola</taxon>
    </lineage>
</organism>
<dbReference type="Proteomes" id="UP000611500">
    <property type="component" value="Unassembled WGS sequence"/>
</dbReference>
<dbReference type="EMBL" id="BNAP01000020">
    <property type="protein sequence ID" value="GHG98288.1"/>
    <property type="molecule type" value="Genomic_DNA"/>
</dbReference>
<evidence type="ECO:0000313" key="3">
    <source>
        <dbReference type="Proteomes" id="UP000611500"/>
    </source>
</evidence>
<dbReference type="AlphaFoldDB" id="A0A8J3H7Y3"/>
<reference evidence="2" key="2">
    <citation type="submission" date="2020-09" db="EMBL/GenBank/DDBJ databases">
        <authorList>
            <person name="Sun Q."/>
            <person name="Zhou Y."/>
        </authorList>
    </citation>
    <scope>NUCLEOTIDE SEQUENCE</scope>
    <source>
        <strain evidence="2">CGMCC 1.7081</strain>
    </source>
</reference>
<reference evidence="2" key="1">
    <citation type="journal article" date="2014" name="Int. J. Syst. Evol. Microbiol.">
        <title>Complete genome sequence of Corynebacterium casei LMG S-19264T (=DSM 44701T), isolated from a smear-ripened cheese.</title>
        <authorList>
            <consortium name="US DOE Joint Genome Institute (JGI-PGF)"/>
            <person name="Walter F."/>
            <person name="Albersmeier A."/>
            <person name="Kalinowski J."/>
            <person name="Ruckert C."/>
        </authorList>
    </citation>
    <scope>NUCLEOTIDE SEQUENCE</scope>
    <source>
        <strain evidence="2">CGMCC 1.7081</strain>
    </source>
</reference>
<evidence type="ECO:0000256" key="1">
    <source>
        <dbReference type="SAM" id="MobiDB-lite"/>
    </source>
</evidence>
<evidence type="ECO:0000313" key="2">
    <source>
        <dbReference type="EMBL" id="GHG98288.1"/>
    </source>
</evidence>
<sequence length="61" mass="6657">MWVDAEVAGSIRHKLPEAYGTDRATCSRIVCALDFNVGSVKERPISDGKPRATQRTMPGIP</sequence>
<name>A0A8J3H7Y3_9RHOB</name>